<evidence type="ECO:0000313" key="2">
    <source>
        <dbReference type="Proteomes" id="UP001333818"/>
    </source>
</evidence>
<name>A0AAW9Q4P9_9CYAN</name>
<protein>
    <recommendedName>
        <fullName evidence="3">Transposase</fullName>
    </recommendedName>
</protein>
<gene>
    <name evidence="1" type="ORF">V2H45_16895</name>
</gene>
<reference evidence="1" key="1">
    <citation type="submission" date="2024-01" db="EMBL/GenBank/DDBJ databases">
        <title>Bank of Algae and Cyanobacteria of the Azores (BACA) strain genomes.</title>
        <authorList>
            <person name="Luz R."/>
            <person name="Cordeiro R."/>
            <person name="Fonseca A."/>
            <person name="Goncalves V."/>
        </authorList>
    </citation>
    <scope>NUCLEOTIDE SEQUENCE</scope>
    <source>
        <strain evidence="1">BACA0141</strain>
    </source>
</reference>
<evidence type="ECO:0008006" key="3">
    <source>
        <dbReference type="Google" id="ProtNLM"/>
    </source>
</evidence>
<dbReference type="AlphaFoldDB" id="A0AAW9Q4P9"/>
<dbReference type="EMBL" id="JAZBJZ010000077">
    <property type="protein sequence ID" value="MEE3718420.1"/>
    <property type="molecule type" value="Genomic_DNA"/>
</dbReference>
<accession>A0AAW9Q4P9</accession>
<proteinExistence type="predicted"/>
<dbReference type="Proteomes" id="UP001333818">
    <property type="component" value="Unassembled WGS sequence"/>
</dbReference>
<comment type="caution">
    <text evidence="1">The sequence shown here is derived from an EMBL/GenBank/DDBJ whole genome shotgun (WGS) entry which is preliminary data.</text>
</comment>
<sequence length="170" mass="19828">MTEPLRFRDIGQTIYDFGHSFWVHCPQCDRLSTVMPFSESASEAAPLPQTQTHKIFDRHRLSCKYCGYSKDWQGNSVTIGGDRDWYFNLTLWLQIPCCGEILWAYNAEHLDFLENFVRAKLRERSPDPKLGWQNQSLASRLPNWLQSAKNRQQILHGIAKLREKLPDTSN</sequence>
<evidence type="ECO:0000313" key="1">
    <source>
        <dbReference type="EMBL" id="MEE3718420.1"/>
    </source>
</evidence>
<dbReference type="RefSeq" id="WP_330484852.1">
    <property type="nucleotide sequence ID" value="NZ_JAZBJZ010000077.1"/>
</dbReference>
<keyword evidence="2" id="KW-1185">Reference proteome</keyword>
<organism evidence="1 2">
    <name type="scientific">Tumidithrix elongata BACA0141</name>
    <dbReference type="NCBI Taxonomy" id="2716417"/>
    <lineage>
        <taxon>Bacteria</taxon>
        <taxon>Bacillati</taxon>
        <taxon>Cyanobacteriota</taxon>
        <taxon>Cyanophyceae</taxon>
        <taxon>Pseudanabaenales</taxon>
        <taxon>Pseudanabaenaceae</taxon>
        <taxon>Tumidithrix</taxon>
        <taxon>Tumidithrix elongata</taxon>
    </lineage>
</organism>